<accession>A0A170AKL9</accession>
<dbReference type="Pfam" id="PF02518">
    <property type="entry name" value="HATPase_c"/>
    <property type="match status" value="1"/>
</dbReference>
<feature type="transmembrane region" description="Helical" evidence="8">
    <location>
        <begin position="158"/>
        <end position="175"/>
    </location>
</feature>
<feature type="transmembrane region" description="Helical" evidence="8">
    <location>
        <begin position="76"/>
        <end position="95"/>
    </location>
</feature>
<organism evidence="11 14">
    <name type="scientific">Hydrogenophaga crassostreae</name>
    <dbReference type="NCBI Taxonomy" id="1763535"/>
    <lineage>
        <taxon>Bacteria</taxon>
        <taxon>Pseudomonadati</taxon>
        <taxon>Pseudomonadota</taxon>
        <taxon>Betaproteobacteria</taxon>
        <taxon>Burkholderiales</taxon>
        <taxon>Comamonadaceae</taxon>
        <taxon>Hydrogenophaga</taxon>
    </lineage>
</organism>
<evidence type="ECO:0000256" key="2">
    <source>
        <dbReference type="ARBA" id="ARBA00004429"/>
    </source>
</evidence>
<dbReference type="SMART" id="SM00387">
    <property type="entry name" value="HATPase_c"/>
    <property type="match status" value="1"/>
</dbReference>
<dbReference type="EC" id="2.7.13.3" evidence="3"/>
<feature type="transmembrane region" description="Helical" evidence="8">
    <location>
        <begin position="27"/>
        <end position="46"/>
    </location>
</feature>
<evidence type="ECO:0000256" key="3">
    <source>
        <dbReference type="ARBA" id="ARBA00012438"/>
    </source>
</evidence>
<dbReference type="InterPro" id="IPR035965">
    <property type="entry name" value="PAS-like_dom_sf"/>
</dbReference>
<proteinExistence type="predicted"/>
<evidence type="ECO:0000256" key="8">
    <source>
        <dbReference type="SAM" id="Phobius"/>
    </source>
</evidence>
<name>A0A170AKL9_9BURK</name>
<comment type="catalytic activity">
    <reaction evidence="1">
        <text>ATP + protein L-histidine = ADP + protein N-phospho-L-histidine.</text>
        <dbReference type="EC" id="2.7.13.3"/>
    </reaction>
</comment>
<keyword evidence="6" id="KW-0418">Kinase</keyword>
<keyword evidence="8" id="KW-0812">Transmembrane</keyword>
<dbReference type="Proteomes" id="UP000185680">
    <property type="component" value="Chromosome"/>
</dbReference>
<dbReference type="PANTHER" id="PTHR42878:SF15">
    <property type="entry name" value="BACTERIOPHYTOCHROME"/>
    <property type="match status" value="1"/>
</dbReference>
<dbReference type="InterPro" id="IPR003594">
    <property type="entry name" value="HATPase_dom"/>
</dbReference>
<dbReference type="Pfam" id="PF00512">
    <property type="entry name" value="HisKA"/>
    <property type="match status" value="1"/>
</dbReference>
<dbReference type="Proteomes" id="UP000185657">
    <property type="component" value="Unassembled WGS sequence"/>
</dbReference>
<dbReference type="STRING" id="1763535.LPB072_14370"/>
<dbReference type="CDD" id="cd00130">
    <property type="entry name" value="PAS"/>
    <property type="match status" value="1"/>
</dbReference>
<dbReference type="KEGG" id="hyl:LPB072_14370"/>
<dbReference type="AlphaFoldDB" id="A0A170AKL9"/>
<keyword evidence="13" id="KW-1185">Reference proteome</keyword>
<dbReference type="InterPro" id="IPR036097">
    <property type="entry name" value="HisK_dim/P_sf"/>
</dbReference>
<evidence type="ECO:0000313" key="13">
    <source>
        <dbReference type="Proteomes" id="UP000185657"/>
    </source>
</evidence>
<dbReference type="OrthoDB" id="9177862at2"/>
<reference evidence="12 13" key="1">
    <citation type="submission" date="2016-02" db="EMBL/GenBank/DDBJ databases">
        <title>Draft genome sequence of Hydrogenophaga sp. LPB0072.</title>
        <authorList>
            <person name="Shin S.-K."/>
            <person name="Yi H."/>
        </authorList>
    </citation>
    <scope>NUCLEOTIDE SEQUENCE [LARGE SCALE GENOMIC DNA]</scope>
    <source>
        <strain evidence="12 13">LPB0072</strain>
    </source>
</reference>
<feature type="domain" description="PAS" evidence="10">
    <location>
        <begin position="203"/>
        <end position="250"/>
    </location>
</feature>
<dbReference type="NCBIfam" id="TIGR00229">
    <property type="entry name" value="sensory_box"/>
    <property type="match status" value="1"/>
</dbReference>
<keyword evidence="8" id="KW-1133">Transmembrane helix</keyword>
<feature type="domain" description="Histidine kinase" evidence="9">
    <location>
        <begin position="509"/>
        <end position="727"/>
    </location>
</feature>
<dbReference type="SUPFAM" id="SSF55781">
    <property type="entry name" value="GAF domain-like"/>
    <property type="match status" value="1"/>
</dbReference>
<dbReference type="PRINTS" id="PR00344">
    <property type="entry name" value="BCTRLSENSOR"/>
</dbReference>
<dbReference type="InterPro" id="IPR000014">
    <property type="entry name" value="PAS"/>
</dbReference>
<feature type="transmembrane region" description="Helical" evidence="8">
    <location>
        <begin position="52"/>
        <end position="69"/>
    </location>
</feature>
<dbReference type="PROSITE" id="PS50109">
    <property type="entry name" value="HIS_KIN"/>
    <property type="match status" value="1"/>
</dbReference>
<comment type="subcellular location">
    <subcellularLocation>
        <location evidence="2">Cell inner membrane</location>
        <topology evidence="2">Multi-pass membrane protein</topology>
    </subcellularLocation>
</comment>
<evidence type="ECO:0000313" key="12">
    <source>
        <dbReference type="EMBL" id="OAD44188.1"/>
    </source>
</evidence>
<dbReference type="SUPFAM" id="SSF47384">
    <property type="entry name" value="Homodimeric domain of signal transducing histidine kinase"/>
    <property type="match status" value="1"/>
</dbReference>
<dbReference type="EMBL" id="LVWD01000001">
    <property type="protein sequence ID" value="OAD44188.1"/>
    <property type="molecule type" value="Genomic_DNA"/>
</dbReference>
<feature type="transmembrane region" description="Helical" evidence="8">
    <location>
        <begin position="126"/>
        <end position="146"/>
    </location>
</feature>
<dbReference type="InterPro" id="IPR050351">
    <property type="entry name" value="BphY/WalK/GraS-like"/>
</dbReference>
<dbReference type="GO" id="GO:0007234">
    <property type="term" value="P:osmosensory signaling via phosphorelay pathway"/>
    <property type="evidence" value="ECO:0007669"/>
    <property type="project" value="TreeGrafter"/>
</dbReference>
<evidence type="ECO:0000259" key="10">
    <source>
        <dbReference type="PROSITE" id="PS50112"/>
    </source>
</evidence>
<dbReference type="InterPro" id="IPR005467">
    <property type="entry name" value="His_kinase_dom"/>
</dbReference>
<evidence type="ECO:0000313" key="11">
    <source>
        <dbReference type="EMBL" id="AOW13849.1"/>
    </source>
</evidence>
<dbReference type="RefSeq" id="WP_066084512.1">
    <property type="nucleotide sequence ID" value="NZ_CP017476.1"/>
</dbReference>
<dbReference type="SMART" id="SM00091">
    <property type="entry name" value="PAS"/>
    <property type="match status" value="1"/>
</dbReference>
<keyword evidence="7 8" id="KW-0472">Membrane</keyword>
<sequence length="740" mass="80760">MSKNSPDLPAAVGLSESDYALATLRKITVLLGIASTLLIPVVAFTTTNPAEMWISPFIAALSGLTLLLIRTNNARYLTHGVIFVVLIVGTLGVIASGSVRSSVVFMFIGGVAAAGSFLGRRALMAATGYSVVALAALNWAEVAGYIHKANPGVGVKVWATQSICVVVVGLMVYFTRSRAQQAHRFQLNELLRRKETEHERDQAQARFARIFRSSPSPMVAQSADNSLILDVNPAFERCFGYAKQQLVGQSDRLLWVEDGLRRAYTQRLLKEHHQHQQPARGVRSDGTQFEALLSSELSEEPGDRLIITIVSDVSEEKRREAQLLDLATGMAGQTGHAFFTSLVCNMTKTMGADMLFVGELGNSNDVISLAGTQDGAALDRFTYSLDATPCNHATNQSDLCIYPDRVDELFPDDLALAEGQFKAYVGQSLRDETGQPVGILVALWRRPITNHTEVSALMTIYGGRAAAELLRLQRDREIQRLNETLEQRVRERTAELQTLNAELDSFAYSVSHDLKTPLRSIDGFTVLLGETLQGRLSPNEESMFKRILGATSRMGVLIADLLALARISQSELRWQWVDLSELAKDVFATLSTTKFSGRQFDLRVAPNMLAQCDPQLMRIALENLLDNAAKYTRDQPLAVIEFGQEPCEPGAAAAFGVKDNGTGFSMAGASKLFKPFQRLHAPDSGFEGTGIGLATVRRIVERHGGTIRARSDTGQGAAFTLTLGHPPAPRQTLFPPANPT</sequence>
<keyword evidence="4" id="KW-0597">Phosphoprotein</keyword>
<protein>
    <recommendedName>
        <fullName evidence="3">histidine kinase</fullName>
        <ecNumber evidence="3">2.7.13.3</ecNumber>
    </recommendedName>
</protein>
<reference evidence="11 14" key="2">
    <citation type="submission" date="2016-10" db="EMBL/GenBank/DDBJ databases">
        <title>Hydorgenophaga sp. LPB0072 isolated from gastropod.</title>
        <authorList>
            <person name="Kim E."/>
            <person name="Yi H."/>
        </authorList>
    </citation>
    <scope>NUCLEOTIDE SEQUENCE [LARGE SCALE GENOMIC DNA]</scope>
    <source>
        <strain evidence="11 14">LPB0072</strain>
    </source>
</reference>
<dbReference type="PROSITE" id="PS50112">
    <property type="entry name" value="PAS"/>
    <property type="match status" value="1"/>
</dbReference>
<dbReference type="EMBL" id="CP017476">
    <property type="protein sequence ID" value="AOW13849.1"/>
    <property type="molecule type" value="Genomic_DNA"/>
</dbReference>
<evidence type="ECO:0000313" key="14">
    <source>
        <dbReference type="Proteomes" id="UP000185680"/>
    </source>
</evidence>
<evidence type="ECO:0000256" key="1">
    <source>
        <dbReference type="ARBA" id="ARBA00000085"/>
    </source>
</evidence>
<evidence type="ECO:0000256" key="6">
    <source>
        <dbReference type="ARBA" id="ARBA00022777"/>
    </source>
</evidence>
<evidence type="ECO:0000259" key="9">
    <source>
        <dbReference type="PROSITE" id="PS50109"/>
    </source>
</evidence>
<dbReference type="FunFam" id="3.30.565.10:FF:000006">
    <property type="entry name" value="Sensor histidine kinase WalK"/>
    <property type="match status" value="1"/>
</dbReference>
<dbReference type="CDD" id="cd00082">
    <property type="entry name" value="HisKA"/>
    <property type="match status" value="1"/>
</dbReference>
<dbReference type="GO" id="GO:0000156">
    <property type="term" value="F:phosphorelay response regulator activity"/>
    <property type="evidence" value="ECO:0007669"/>
    <property type="project" value="TreeGrafter"/>
</dbReference>
<dbReference type="GO" id="GO:0005886">
    <property type="term" value="C:plasma membrane"/>
    <property type="evidence" value="ECO:0007669"/>
    <property type="project" value="UniProtKB-SubCell"/>
</dbReference>
<dbReference type="SUPFAM" id="SSF55874">
    <property type="entry name" value="ATPase domain of HSP90 chaperone/DNA topoisomerase II/histidine kinase"/>
    <property type="match status" value="1"/>
</dbReference>
<dbReference type="Gene3D" id="3.30.565.10">
    <property type="entry name" value="Histidine kinase-like ATPase, C-terminal domain"/>
    <property type="match status" value="1"/>
</dbReference>
<keyword evidence="5" id="KW-0808">Transferase</keyword>
<dbReference type="GO" id="GO:0030295">
    <property type="term" value="F:protein kinase activator activity"/>
    <property type="evidence" value="ECO:0007669"/>
    <property type="project" value="TreeGrafter"/>
</dbReference>
<dbReference type="InterPro" id="IPR004358">
    <property type="entry name" value="Sig_transdc_His_kin-like_C"/>
</dbReference>
<dbReference type="SMART" id="SM00388">
    <property type="entry name" value="HisKA"/>
    <property type="match status" value="1"/>
</dbReference>
<dbReference type="Pfam" id="PF13426">
    <property type="entry name" value="PAS_9"/>
    <property type="match status" value="1"/>
</dbReference>
<evidence type="ECO:0000256" key="4">
    <source>
        <dbReference type="ARBA" id="ARBA00022553"/>
    </source>
</evidence>
<dbReference type="Gene3D" id="1.10.287.130">
    <property type="match status" value="1"/>
</dbReference>
<dbReference type="InterPro" id="IPR036890">
    <property type="entry name" value="HATPase_C_sf"/>
</dbReference>
<dbReference type="PANTHER" id="PTHR42878">
    <property type="entry name" value="TWO-COMPONENT HISTIDINE KINASE"/>
    <property type="match status" value="1"/>
</dbReference>
<dbReference type="SUPFAM" id="SSF55785">
    <property type="entry name" value="PYP-like sensor domain (PAS domain)"/>
    <property type="match status" value="1"/>
</dbReference>
<dbReference type="Gene3D" id="3.30.450.20">
    <property type="entry name" value="PAS domain"/>
    <property type="match status" value="1"/>
</dbReference>
<dbReference type="GO" id="GO:0000155">
    <property type="term" value="F:phosphorelay sensor kinase activity"/>
    <property type="evidence" value="ECO:0007669"/>
    <property type="project" value="InterPro"/>
</dbReference>
<evidence type="ECO:0000256" key="5">
    <source>
        <dbReference type="ARBA" id="ARBA00022679"/>
    </source>
</evidence>
<gene>
    <name evidence="11" type="ORF">LPB072_14370</name>
    <name evidence="12" type="ORF">LPB72_01445</name>
</gene>
<dbReference type="GO" id="GO:0006355">
    <property type="term" value="P:regulation of DNA-templated transcription"/>
    <property type="evidence" value="ECO:0007669"/>
    <property type="project" value="InterPro"/>
</dbReference>
<dbReference type="InterPro" id="IPR003661">
    <property type="entry name" value="HisK_dim/P_dom"/>
</dbReference>
<evidence type="ECO:0000256" key="7">
    <source>
        <dbReference type="ARBA" id="ARBA00023136"/>
    </source>
</evidence>